<evidence type="ECO:0000256" key="1">
    <source>
        <dbReference type="ARBA" id="ARBA00022801"/>
    </source>
</evidence>
<dbReference type="EMBL" id="JAKGAQ010000001">
    <property type="protein sequence ID" value="MCF2870512.1"/>
    <property type="molecule type" value="Genomic_DNA"/>
</dbReference>
<dbReference type="RefSeq" id="WP_235224613.1">
    <property type="nucleotide sequence ID" value="NZ_JAKGAQ010000001.1"/>
</dbReference>
<evidence type="ECO:0000313" key="3">
    <source>
        <dbReference type="EMBL" id="MCF2870512.1"/>
    </source>
</evidence>
<dbReference type="Gene3D" id="3.40.50.850">
    <property type="entry name" value="Isochorismatase-like"/>
    <property type="match status" value="1"/>
</dbReference>
<dbReference type="CDD" id="cd01014">
    <property type="entry name" value="nicotinamidase_related"/>
    <property type="match status" value="1"/>
</dbReference>
<reference evidence="3 4" key="1">
    <citation type="submission" date="2022-01" db="EMBL/GenBank/DDBJ databases">
        <title>Octadecabacter sp. nov., isolated from a marine alga.</title>
        <authorList>
            <person name="Jin M.S."/>
            <person name="Kim H.M."/>
            <person name="Han D.M."/>
            <person name="Jung J.J."/>
            <person name="Jeon C.O."/>
        </authorList>
    </citation>
    <scope>NUCLEOTIDE SEQUENCE [LARGE SCALE GENOMIC DNA]</scope>
    <source>
        <strain evidence="3 4">G9-8</strain>
    </source>
</reference>
<evidence type="ECO:0000313" key="4">
    <source>
        <dbReference type="Proteomes" id="UP001200557"/>
    </source>
</evidence>
<keyword evidence="4" id="KW-1185">Reference proteome</keyword>
<sequence length="184" mass="19343">MTKSALILIDIQNDYFPDFPDSKMPLPGMNAAGENAAQLLSAARQNDTLIVHVQHVMASTAAPFFHPGTPGANIHTCVTPHEGEMVIPKGRPNSFFGTKLKDVLQDHNVEHLILCGAMTQMCVDATARAAVDLGFKITVAHDACAAANVAHNGVDVTANLVHASIMAPLAASYGSVLATSDCTI</sequence>
<dbReference type="InterPro" id="IPR050272">
    <property type="entry name" value="Isochorismatase-like_hydrls"/>
</dbReference>
<dbReference type="InterPro" id="IPR000868">
    <property type="entry name" value="Isochorismatase-like_dom"/>
</dbReference>
<dbReference type="PANTHER" id="PTHR43540:SF1">
    <property type="entry name" value="ISOCHORISMATASE HYDROLASE"/>
    <property type="match status" value="1"/>
</dbReference>
<dbReference type="Pfam" id="PF00857">
    <property type="entry name" value="Isochorismatase"/>
    <property type="match status" value="1"/>
</dbReference>
<dbReference type="GO" id="GO:0016787">
    <property type="term" value="F:hydrolase activity"/>
    <property type="evidence" value="ECO:0007669"/>
    <property type="project" value="UniProtKB-KW"/>
</dbReference>
<evidence type="ECO:0000259" key="2">
    <source>
        <dbReference type="Pfam" id="PF00857"/>
    </source>
</evidence>
<dbReference type="PANTHER" id="PTHR43540">
    <property type="entry name" value="PEROXYUREIDOACRYLATE/UREIDOACRYLATE AMIDOHYDROLASE-RELATED"/>
    <property type="match status" value="1"/>
</dbReference>
<protein>
    <submittedName>
        <fullName evidence="3">Cysteine hydrolase</fullName>
    </submittedName>
</protein>
<feature type="domain" description="Isochorismatase-like" evidence="2">
    <location>
        <begin position="4"/>
        <end position="151"/>
    </location>
</feature>
<dbReference type="Proteomes" id="UP001200557">
    <property type="component" value="Unassembled WGS sequence"/>
</dbReference>
<keyword evidence="1 3" id="KW-0378">Hydrolase</keyword>
<dbReference type="InterPro" id="IPR036380">
    <property type="entry name" value="Isochorismatase-like_sf"/>
</dbReference>
<proteinExistence type="predicted"/>
<dbReference type="SUPFAM" id="SSF52499">
    <property type="entry name" value="Isochorismatase-like hydrolases"/>
    <property type="match status" value="1"/>
</dbReference>
<comment type="caution">
    <text evidence="3">The sequence shown here is derived from an EMBL/GenBank/DDBJ whole genome shotgun (WGS) entry which is preliminary data.</text>
</comment>
<organism evidence="3 4">
    <name type="scientific">Octadecabacter dasysiphoniae</name>
    <dbReference type="NCBI Taxonomy" id="2909341"/>
    <lineage>
        <taxon>Bacteria</taxon>
        <taxon>Pseudomonadati</taxon>
        <taxon>Pseudomonadota</taxon>
        <taxon>Alphaproteobacteria</taxon>
        <taxon>Rhodobacterales</taxon>
        <taxon>Roseobacteraceae</taxon>
        <taxon>Octadecabacter</taxon>
    </lineage>
</organism>
<accession>A0ABS9CTV9</accession>
<gene>
    <name evidence="3" type="ORF">L0664_05485</name>
</gene>
<name>A0ABS9CTV9_9RHOB</name>